<protein>
    <submittedName>
        <fullName evidence="3">Site-specific DNA recombinase</fullName>
    </submittedName>
</protein>
<dbReference type="PROSITE" id="PS51736">
    <property type="entry name" value="RECOMBINASES_3"/>
    <property type="match status" value="1"/>
</dbReference>
<dbReference type="SMART" id="SM00857">
    <property type="entry name" value="Resolvase"/>
    <property type="match status" value="1"/>
</dbReference>
<dbReference type="RefSeq" id="WP_092642194.1">
    <property type="nucleotide sequence ID" value="NZ_FNID01000032.1"/>
</dbReference>
<evidence type="ECO:0000259" key="1">
    <source>
        <dbReference type="PROSITE" id="PS51736"/>
    </source>
</evidence>
<dbReference type="InterPro" id="IPR050639">
    <property type="entry name" value="SSR_resolvase"/>
</dbReference>
<dbReference type="Pfam" id="PF00239">
    <property type="entry name" value="Resolvase"/>
    <property type="match status" value="1"/>
</dbReference>
<dbReference type="GO" id="GO:0000150">
    <property type="term" value="F:DNA strand exchange activity"/>
    <property type="evidence" value="ECO:0007669"/>
    <property type="project" value="InterPro"/>
</dbReference>
<dbReference type="InterPro" id="IPR006119">
    <property type="entry name" value="Resolv_N"/>
</dbReference>
<dbReference type="EMBL" id="FNID01000032">
    <property type="protein sequence ID" value="SDN79726.1"/>
    <property type="molecule type" value="Genomic_DNA"/>
</dbReference>
<keyword evidence="4" id="KW-1185">Reference proteome</keyword>
<dbReference type="SUPFAM" id="SSF53041">
    <property type="entry name" value="Resolvase-like"/>
    <property type="match status" value="1"/>
</dbReference>
<dbReference type="PANTHER" id="PTHR30461:SF23">
    <property type="entry name" value="DNA RECOMBINASE-RELATED"/>
    <property type="match status" value="1"/>
</dbReference>
<dbReference type="PANTHER" id="PTHR30461">
    <property type="entry name" value="DNA-INVERTASE FROM LAMBDOID PROPHAGE"/>
    <property type="match status" value="1"/>
</dbReference>
<dbReference type="PROSITE" id="PS51737">
    <property type="entry name" value="RECOMBINASE_DNA_BIND"/>
    <property type="match status" value="1"/>
</dbReference>
<dbReference type="InterPro" id="IPR038109">
    <property type="entry name" value="DNA_bind_recomb_sf"/>
</dbReference>
<evidence type="ECO:0000313" key="3">
    <source>
        <dbReference type="EMBL" id="SDN79726.1"/>
    </source>
</evidence>
<dbReference type="Gene3D" id="3.40.50.1390">
    <property type="entry name" value="Resolvase, N-terminal catalytic domain"/>
    <property type="match status" value="1"/>
</dbReference>
<dbReference type="InterPro" id="IPR011109">
    <property type="entry name" value="DNA_bind_recombinase_dom"/>
</dbReference>
<organism evidence="3 4">
    <name type="scientific">Acetanaerobacterium elongatum</name>
    <dbReference type="NCBI Taxonomy" id="258515"/>
    <lineage>
        <taxon>Bacteria</taxon>
        <taxon>Bacillati</taxon>
        <taxon>Bacillota</taxon>
        <taxon>Clostridia</taxon>
        <taxon>Eubacteriales</taxon>
        <taxon>Oscillospiraceae</taxon>
        <taxon>Acetanaerobacterium</taxon>
    </lineage>
</organism>
<evidence type="ECO:0000313" key="4">
    <source>
        <dbReference type="Proteomes" id="UP000199182"/>
    </source>
</evidence>
<dbReference type="CDD" id="cd00338">
    <property type="entry name" value="Ser_Recombinase"/>
    <property type="match status" value="1"/>
</dbReference>
<dbReference type="Pfam" id="PF07508">
    <property type="entry name" value="Recombinase"/>
    <property type="match status" value="1"/>
</dbReference>
<name>A0A1H0EBP1_9FIRM</name>
<feature type="domain" description="Recombinase" evidence="2">
    <location>
        <begin position="175"/>
        <end position="300"/>
    </location>
</feature>
<dbReference type="Proteomes" id="UP000199182">
    <property type="component" value="Unassembled WGS sequence"/>
</dbReference>
<accession>A0A1H0EBP1</accession>
<evidence type="ECO:0000259" key="2">
    <source>
        <dbReference type="PROSITE" id="PS51737"/>
    </source>
</evidence>
<proteinExistence type="predicted"/>
<dbReference type="GO" id="GO:0003677">
    <property type="term" value="F:DNA binding"/>
    <property type="evidence" value="ECO:0007669"/>
    <property type="project" value="InterPro"/>
</dbReference>
<gene>
    <name evidence="3" type="ORF">SAMN05192585_13241</name>
</gene>
<dbReference type="InterPro" id="IPR036162">
    <property type="entry name" value="Resolvase-like_N_sf"/>
</dbReference>
<reference evidence="3 4" key="1">
    <citation type="submission" date="2016-10" db="EMBL/GenBank/DDBJ databases">
        <authorList>
            <person name="de Groot N.N."/>
        </authorList>
    </citation>
    <scope>NUCLEOTIDE SEQUENCE [LARGE SCALE GENOMIC DNA]</scope>
    <source>
        <strain evidence="3 4">CGMCC 1.5012</strain>
    </source>
</reference>
<feature type="domain" description="Resolvase/invertase-type recombinase catalytic" evidence="1">
    <location>
        <begin position="17"/>
        <end position="165"/>
    </location>
</feature>
<sequence>MPTRIILPKSEKPEKKRVAAYCRVSSSSDEQLHSLAAQTSYYENFFASAKDAEFAGIYADSGLSGTRTKNRTEFLRLIEDCRAGMVDAIITKSVSRFGRNTVDTLVFTRELRNLGIDVFFEKEGLHSCSPEGELLLTLMAAMAESEAVSMSDNIKWGKRKRFEKGMIESLALNNIYGFRKTADGIEIFETEACVVRHIYELFLSGLGYAEIAKRLNAENAPTRRDGSVWESTTVKNIITNEKNCGNCLFQKTLIRDPLSHKSRPNKGELPQFLVEDCLPSIIDKETWLIAQRMRERNHRNGSSVPSEEYPFAGMLFCGICGAPVGFYYSKGEGFVMKTVYRCSSRKTRTAKAVEGVTYTPPHKSNYTKNPSPGLIEYREKYGGQYLKPRPMICTDIRIPLERPQKAFVQAWNYIVGQRGRYQATLIRTVENNDDVLIRYRAREMLELIDRVGRLNTFDFPLMLRTLDRVETTADEKLTFIFQSGIRITI</sequence>
<dbReference type="Gene3D" id="3.90.1750.20">
    <property type="entry name" value="Putative Large Serine Recombinase, Chain B, Domain 2"/>
    <property type="match status" value="1"/>
</dbReference>
<dbReference type="AlphaFoldDB" id="A0A1H0EBP1"/>
<dbReference type="OrthoDB" id="9769353at2"/>
<dbReference type="STRING" id="258515.SAMN05192585_13241"/>